<proteinExistence type="predicted"/>
<evidence type="ECO:0000313" key="3">
    <source>
        <dbReference type="Proteomes" id="UP000095392"/>
    </source>
</evidence>
<feature type="transmembrane region" description="Helical" evidence="1">
    <location>
        <begin position="40"/>
        <end position="56"/>
    </location>
</feature>
<keyword evidence="1" id="KW-0472">Membrane</keyword>
<accession>A0AB36FN69</accession>
<dbReference type="GO" id="GO:0019867">
    <property type="term" value="C:outer membrane"/>
    <property type="evidence" value="ECO:0007669"/>
    <property type="project" value="InterPro"/>
</dbReference>
<name>A0AB36FN69_ALTMA</name>
<gene>
    <name evidence="2" type="ORF">BFV95_4602</name>
</gene>
<keyword evidence="1" id="KW-1133">Transmembrane helix</keyword>
<protein>
    <submittedName>
        <fullName evidence="2">TraL family protein</fullName>
    </submittedName>
</protein>
<keyword evidence="3" id="KW-1185">Reference proteome</keyword>
<organism evidence="2 3">
    <name type="scientific">Alteromonas macleodii</name>
    <name type="common">Pseudoalteromonas macleodii</name>
    <dbReference type="NCBI Taxonomy" id="28108"/>
    <lineage>
        <taxon>Bacteria</taxon>
        <taxon>Pseudomonadati</taxon>
        <taxon>Pseudomonadota</taxon>
        <taxon>Gammaproteobacteria</taxon>
        <taxon>Alteromonadales</taxon>
        <taxon>Alteromonadaceae</taxon>
        <taxon>Alteromonas/Salinimonas group</taxon>
        <taxon>Alteromonas</taxon>
    </lineage>
</organism>
<reference evidence="2 3" key="1">
    <citation type="submission" date="2016-09" db="EMBL/GenBank/DDBJ databases">
        <title>Draft Genome Sequence of four Alteromonas macleodii strains isolated from copper coupons and grown long-term at elevated copper levels.</title>
        <authorList>
            <person name="Cusick K."/>
            <person name="Dale J."/>
            <person name="Little B."/>
            <person name="Biffinger J."/>
        </authorList>
    </citation>
    <scope>NUCLEOTIDE SEQUENCE [LARGE SCALE GENOMIC DNA]</scope>
    <source>
        <strain evidence="2 3">KCP01</strain>
    </source>
</reference>
<sequence length="90" mass="10811">MSKQRLSRYLHEVPFIIWLDIQEWALILVCYVFWIADPSFVKFGVSLAIPLFLIPLKRRQPRGYLVHIMYWAGFKQTSYYPPVLADKYEE</sequence>
<dbReference type="AlphaFoldDB" id="A0AB36FN69"/>
<dbReference type="Pfam" id="PF07178">
    <property type="entry name" value="TraL"/>
    <property type="match status" value="1"/>
</dbReference>
<dbReference type="EMBL" id="MIPY01000058">
    <property type="protein sequence ID" value="OES24843.1"/>
    <property type="molecule type" value="Genomic_DNA"/>
</dbReference>
<dbReference type="InterPro" id="IPR009838">
    <property type="entry name" value="T4SS_TraL"/>
</dbReference>
<evidence type="ECO:0000313" key="2">
    <source>
        <dbReference type="EMBL" id="OES24843.1"/>
    </source>
</evidence>
<keyword evidence="1" id="KW-0812">Transmembrane</keyword>
<evidence type="ECO:0000256" key="1">
    <source>
        <dbReference type="SAM" id="Phobius"/>
    </source>
</evidence>
<feature type="transmembrane region" description="Helical" evidence="1">
    <location>
        <begin position="12"/>
        <end position="34"/>
    </location>
</feature>
<dbReference type="RefSeq" id="WP_069945348.1">
    <property type="nucleotide sequence ID" value="NZ_MIPW01000063.1"/>
</dbReference>
<comment type="caution">
    <text evidence="2">The sequence shown here is derived from an EMBL/GenBank/DDBJ whole genome shotgun (WGS) entry which is preliminary data.</text>
</comment>
<dbReference type="Proteomes" id="UP000095392">
    <property type="component" value="Unassembled WGS sequence"/>
</dbReference>